<dbReference type="AlphaFoldDB" id="A0A5B7JMP8"/>
<keyword evidence="2" id="KW-1185">Reference proteome</keyword>
<reference evidence="1 2" key="1">
    <citation type="submission" date="2019-05" db="EMBL/GenBank/DDBJ databases">
        <title>Another draft genome of Portunus trituberculatus and its Hox gene families provides insights of decapod evolution.</title>
        <authorList>
            <person name="Jeong J.-H."/>
            <person name="Song I."/>
            <person name="Kim S."/>
            <person name="Choi T."/>
            <person name="Kim D."/>
            <person name="Ryu S."/>
            <person name="Kim W."/>
        </authorList>
    </citation>
    <scope>NUCLEOTIDE SEQUENCE [LARGE SCALE GENOMIC DNA]</scope>
    <source>
        <tissue evidence="1">Muscle</tissue>
    </source>
</reference>
<protein>
    <submittedName>
        <fullName evidence="1">Uncharacterized protein</fullName>
    </submittedName>
</protein>
<dbReference type="Proteomes" id="UP000324222">
    <property type="component" value="Unassembled WGS sequence"/>
</dbReference>
<accession>A0A5B7JMP8</accession>
<dbReference type="EMBL" id="VSRR010095456">
    <property type="protein sequence ID" value="MPC93604.1"/>
    <property type="molecule type" value="Genomic_DNA"/>
</dbReference>
<sequence>MQMCKGRCSRRGVAWRGVRKGGGVVRRRGGRRSVGSLCSLLGLPFSVSFICSVEPRKFSSAGKRSSDVRLPLPASPHLQFLDIY</sequence>
<organism evidence="1 2">
    <name type="scientific">Portunus trituberculatus</name>
    <name type="common">Swimming crab</name>
    <name type="synonym">Neptunus trituberculatus</name>
    <dbReference type="NCBI Taxonomy" id="210409"/>
    <lineage>
        <taxon>Eukaryota</taxon>
        <taxon>Metazoa</taxon>
        <taxon>Ecdysozoa</taxon>
        <taxon>Arthropoda</taxon>
        <taxon>Crustacea</taxon>
        <taxon>Multicrustacea</taxon>
        <taxon>Malacostraca</taxon>
        <taxon>Eumalacostraca</taxon>
        <taxon>Eucarida</taxon>
        <taxon>Decapoda</taxon>
        <taxon>Pleocyemata</taxon>
        <taxon>Brachyura</taxon>
        <taxon>Eubrachyura</taxon>
        <taxon>Portunoidea</taxon>
        <taxon>Portunidae</taxon>
        <taxon>Portuninae</taxon>
        <taxon>Portunus</taxon>
    </lineage>
</organism>
<gene>
    <name evidence="1" type="ORF">E2C01_088738</name>
</gene>
<evidence type="ECO:0000313" key="1">
    <source>
        <dbReference type="EMBL" id="MPC93604.1"/>
    </source>
</evidence>
<name>A0A5B7JMP8_PORTR</name>
<proteinExistence type="predicted"/>
<evidence type="ECO:0000313" key="2">
    <source>
        <dbReference type="Proteomes" id="UP000324222"/>
    </source>
</evidence>
<comment type="caution">
    <text evidence="1">The sequence shown here is derived from an EMBL/GenBank/DDBJ whole genome shotgun (WGS) entry which is preliminary data.</text>
</comment>